<dbReference type="FunCoup" id="A0A6P8SH03">
    <property type="interactions" value="3275"/>
</dbReference>
<evidence type="ECO:0000256" key="11">
    <source>
        <dbReference type="SAM" id="MobiDB-lite"/>
    </source>
</evidence>
<name>A0A6P8SH03_GEOSA</name>
<dbReference type="PANTHER" id="PTHR21470">
    <property type="entry name" value="RAB6-INTERACTING PROTEIN GORAB"/>
    <property type="match status" value="1"/>
</dbReference>
<sequence length="404" mass="45959">MAGWAGFSEEELRRLKLQKDPLEVSERSRQPPSLKKSRQQLQREKAVQQEVQRRSRQNGAASLPLEQQLSKTRARPTPQPALAPPRDHSPGGQEKKQGLETPKDSQKALEDPWGLSTEQDLSQEKKEVELLVTSESQDQEVTSEGGSSGKRKQQVMLFTASEDLRRKEKSRLDQLQLEQKLMEEKNKRKKALLSKAIAERSKKTQAEAVKLKRVQKELQALDDLVSTDIGILRNRIDQACMDYNYAKKRFDKAEVEYIAAKLDLHRKTEVKEQLTEHLYTIIQQNELRKAKKLEQLMHQLDVDADEETLELEIEVDQMLQQQNAENGRQAGAAETAPEKLPPPVEEEQAQQTAKMKERDPSCSVLEHLVDNSVNNCVSPLQTDDKDQEATTALNEVKAESVMSS</sequence>
<evidence type="ECO:0000256" key="10">
    <source>
        <dbReference type="SAM" id="Coils"/>
    </source>
</evidence>
<dbReference type="AlphaFoldDB" id="A0A6P8SH03"/>
<dbReference type="Proteomes" id="UP000515159">
    <property type="component" value="Chromosome 10"/>
</dbReference>
<dbReference type="KEGG" id="gsh:117367407"/>
<accession>A0A6P8SH03</accession>
<dbReference type="GeneID" id="117367407"/>
<gene>
    <name evidence="13" type="primary">GORAB</name>
</gene>
<evidence type="ECO:0000256" key="4">
    <source>
        <dbReference type="ARBA" id="ARBA00014130"/>
    </source>
</evidence>
<evidence type="ECO:0000256" key="6">
    <source>
        <dbReference type="ARBA" id="ARBA00023034"/>
    </source>
</evidence>
<dbReference type="InParanoid" id="A0A6P8SH03"/>
<dbReference type="Pfam" id="PF04949">
    <property type="entry name" value="Transcrip_act"/>
    <property type="match status" value="1"/>
</dbReference>
<feature type="region of interest" description="Disordered" evidence="11">
    <location>
        <begin position="15"/>
        <end position="153"/>
    </location>
</feature>
<feature type="compositionally biased region" description="Polar residues" evidence="11">
    <location>
        <begin position="57"/>
        <end position="71"/>
    </location>
</feature>
<keyword evidence="12" id="KW-1185">Reference proteome</keyword>
<keyword evidence="6" id="KW-0333">Golgi apparatus</keyword>
<feature type="compositionally biased region" description="Basic and acidic residues" evidence="11">
    <location>
        <begin position="85"/>
        <end position="110"/>
    </location>
</feature>
<feature type="coiled-coil region" evidence="10">
    <location>
        <begin position="165"/>
        <end position="195"/>
    </location>
</feature>
<dbReference type="GO" id="GO:0005794">
    <property type="term" value="C:Golgi apparatus"/>
    <property type="evidence" value="ECO:0007669"/>
    <property type="project" value="UniProtKB-SubCell"/>
</dbReference>
<dbReference type="PANTHER" id="PTHR21470:SF2">
    <property type="entry name" value="RAB6-INTERACTING GOLGIN"/>
    <property type="match status" value="1"/>
</dbReference>
<comment type="similarity">
    <text evidence="3">Belongs to the GORAB family.</text>
</comment>
<evidence type="ECO:0000256" key="3">
    <source>
        <dbReference type="ARBA" id="ARBA00005599"/>
    </source>
</evidence>
<evidence type="ECO:0000256" key="9">
    <source>
        <dbReference type="ARBA" id="ARBA00033032"/>
    </source>
</evidence>
<keyword evidence="5" id="KW-0963">Cytoplasm</keyword>
<keyword evidence="7 10" id="KW-0175">Coiled coil</keyword>
<evidence type="ECO:0000313" key="12">
    <source>
        <dbReference type="Proteomes" id="UP000515159"/>
    </source>
</evidence>
<dbReference type="OrthoDB" id="9909311at2759"/>
<organism evidence="12 13">
    <name type="scientific">Geotrypetes seraphini</name>
    <name type="common">Gaboon caecilian</name>
    <name type="synonym">Caecilia seraphini</name>
    <dbReference type="NCBI Taxonomy" id="260995"/>
    <lineage>
        <taxon>Eukaryota</taxon>
        <taxon>Metazoa</taxon>
        <taxon>Chordata</taxon>
        <taxon>Craniata</taxon>
        <taxon>Vertebrata</taxon>
        <taxon>Euteleostomi</taxon>
        <taxon>Amphibia</taxon>
        <taxon>Gymnophiona</taxon>
        <taxon>Geotrypetes</taxon>
    </lineage>
</organism>
<protein>
    <recommendedName>
        <fullName evidence="4">RAB6-interacting golgin</fullName>
    </recommendedName>
    <alternativeName>
        <fullName evidence="9">N-terminal kinase-like-binding protein 1</fullName>
    </alternativeName>
    <alternativeName>
        <fullName evidence="8">SCY1-like 1-binding protein 1</fullName>
    </alternativeName>
</protein>
<dbReference type="InterPro" id="IPR007033">
    <property type="entry name" value="GORAB"/>
</dbReference>
<dbReference type="RefSeq" id="XP_033815798.1">
    <property type="nucleotide sequence ID" value="XM_033959907.1"/>
</dbReference>
<evidence type="ECO:0000256" key="1">
    <source>
        <dbReference type="ARBA" id="ARBA00004496"/>
    </source>
</evidence>
<evidence type="ECO:0000256" key="8">
    <source>
        <dbReference type="ARBA" id="ARBA00032512"/>
    </source>
</evidence>
<evidence type="ECO:0000313" key="13">
    <source>
        <dbReference type="RefSeq" id="XP_033815798.1"/>
    </source>
</evidence>
<reference evidence="13" key="1">
    <citation type="submission" date="2025-08" db="UniProtKB">
        <authorList>
            <consortium name="RefSeq"/>
        </authorList>
    </citation>
    <scope>IDENTIFICATION</scope>
</reference>
<evidence type="ECO:0000256" key="2">
    <source>
        <dbReference type="ARBA" id="ARBA00004555"/>
    </source>
</evidence>
<proteinExistence type="inferred from homology"/>
<feature type="compositionally biased region" description="Polar residues" evidence="11">
    <location>
        <begin position="133"/>
        <end position="145"/>
    </location>
</feature>
<comment type="subcellular location">
    <subcellularLocation>
        <location evidence="1">Cytoplasm</location>
    </subcellularLocation>
    <subcellularLocation>
        <location evidence="2">Golgi apparatus</location>
    </subcellularLocation>
</comment>
<dbReference type="GO" id="GO:1905515">
    <property type="term" value="P:non-motile cilium assembly"/>
    <property type="evidence" value="ECO:0007669"/>
    <property type="project" value="TreeGrafter"/>
</dbReference>
<dbReference type="CTD" id="92344"/>
<feature type="compositionally biased region" description="Basic and acidic residues" evidence="11">
    <location>
        <begin position="15"/>
        <end position="29"/>
    </location>
</feature>
<evidence type="ECO:0000256" key="5">
    <source>
        <dbReference type="ARBA" id="ARBA00022490"/>
    </source>
</evidence>
<evidence type="ECO:0000256" key="7">
    <source>
        <dbReference type="ARBA" id="ARBA00023054"/>
    </source>
</evidence>
<feature type="region of interest" description="Disordered" evidence="11">
    <location>
        <begin position="322"/>
        <end position="364"/>
    </location>
</feature>
<feature type="compositionally biased region" description="Basic and acidic residues" evidence="11">
    <location>
        <begin position="41"/>
        <end position="53"/>
    </location>
</feature>